<sequence>MIHNFNTDGFDSLYPKYKGGPAEDLHAARAARDQEDCQGQAD</sequence>
<reference evidence="1" key="1">
    <citation type="submission" date="2024-07" db="EMBL/GenBank/DDBJ databases">
        <authorList>
            <person name="Yu S.T."/>
        </authorList>
    </citation>
    <scope>NUCLEOTIDE SEQUENCE</scope>
    <source>
        <strain evidence="1">R35</strain>
    </source>
</reference>
<protein>
    <submittedName>
        <fullName evidence="1">Uncharacterized protein</fullName>
    </submittedName>
</protein>
<evidence type="ECO:0000313" key="1">
    <source>
        <dbReference type="EMBL" id="XDQ59681.1"/>
    </source>
</evidence>
<dbReference type="AlphaFoldDB" id="A0AB39RYF3"/>
<name>A0AB39RYF3_9ACTN</name>
<gene>
    <name evidence="1" type="ORF">AB5J50_02155</name>
</gene>
<dbReference type="RefSeq" id="WP_369254353.1">
    <property type="nucleotide sequence ID" value="NZ_CP163440.1"/>
</dbReference>
<organism evidence="1">
    <name type="scientific">Streptomyces sp. R35</name>
    <dbReference type="NCBI Taxonomy" id="3238630"/>
    <lineage>
        <taxon>Bacteria</taxon>
        <taxon>Bacillati</taxon>
        <taxon>Actinomycetota</taxon>
        <taxon>Actinomycetes</taxon>
        <taxon>Kitasatosporales</taxon>
        <taxon>Streptomycetaceae</taxon>
        <taxon>Streptomyces</taxon>
    </lineage>
</organism>
<dbReference type="EMBL" id="CP163440">
    <property type="protein sequence ID" value="XDQ59681.1"/>
    <property type="molecule type" value="Genomic_DNA"/>
</dbReference>
<proteinExistence type="predicted"/>
<accession>A0AB39RYF3</accession>